<proteinExistence type="predicted"/>
<comment type="caution">
    <text evidence="8">The sequence shown here is derived from an EMBL/GenBank/DDBJ whole genome shotgun (WGS) entry which is preliminary data.</text>
</comment>
<keyword evidence="5 6" id="KW-0472">Membrane</keyword>
<name>A0ABX2VBC9_9BACL</name>
<feature type="domain" description="Cation efflux protein transmembrane" evidence="7">
    <location>
        <begin position="17"/>
        <end position="215"/>
    </location>
</feature>
<protein>
    <recommendedName>
        <fullName evidence="7">Cation efflux protein transmembrane domain-containing protein</fullName>
    </recommendedName>
</protein>
<accession>A0ABX2VBC9</accession>
<evidence type="ECO:0000313" key="8">
    <source>
        <dbReference type="EMBL" id="OAN15551.1"/>
    </source>
</evidence>
<comment type="subcellular location">
    <subcellularLocation>
        <location evidence="1">Membrane</location>
        <topology evidence="1">Multi-pass membrane protein</topology>
    </subcellularLocation>
</comment>
<feature type="transmembrane region" description="Helical" evidence="6">
    <location>
        <begin position="82"/>
        <end position="103"/>
    </location>
</feature>
<evidence type="ECO:0000256" key="5">
    <source>
        <dbReference type="ARBA" id="ARBA00023136"/>
    </source>
</evidence>
<dbReference type="Proteomes" id="UP000078447">
    <property type="component" value="Unassembled WGS sequence"/>
</dbReference>
<organism evidence="8 9">
    <name type="scientific">Exiguobacterium undae</name>
    <dbReference type="NCBI Taxonomy" id="169177"/>
    <lineage>
        <taxon>Bacteria</taxon>
        <taxon>Bacillati</taxon>
        <taxon>Bacillota</taxon>
        <taxon>Bacilli</taxon>
        <taxon>Bacillales</taxon>
        <taxon>Bacillales Family XII. Incertae Sedis</taxon>
        <taxon>Exiguobacterium</taxon>
    </lineage>
</organism>
<dbReference type="InterPro" id="IPR027469">
    <property type="entry name" value="Cation_efflux_TMD_sf"/>
</dbReference>
<keyword evidence="3 6" id="KW-0812">Transmembrane</keyword>
<feature type="transmembrane region" description="Helical" evidence="6">
    <location>
        <begin position="186"/>
        <end position="204"/>
    </location>
</feature>
<dbReference type="InterPro" id="IPR058533">
    <property type="entry name" value="Cation_efflux_TM"/>
</dbReference>
<keyword evidence="9" id="KW-1185">Reference proteome</keyword>
<dbReference type="Gene3D" id="1.20.1510.10">
    <property type="entry name" value="Cation efflux protein transmembrane domain"/>
    <property type="match status" value="1"/>
</dbReference>
<evidence type="ECO:0000313" key="9">
    <source>
        <dbReference type="Proteomes" id="UP000078447"/>
    </source>
</evidence>
<dbReference type="PANTHER" id="PTHR43840:SF15">
    <property type="entry name" value="MITOCHONDRIAL METAL TRANSPORTER 1-RELATED"/>
    <property type="match status" value="1"/>
</dbReference>
<keyword evidence="4 6" id="KW-1133">Transmembrane helix</keyword>
<evidence type="ECO:0000256" key="1">
    <source>
        <dbReference type="ARBA" id="ARBA00004141"/>
    </source>
</evidence>
<keyword evidence="2" id="KW-0813">Transport</keyword>
<dbReference type="Pfam" id="PF01545">
    <property type="entry name" value="Cation_efflux"/>
    <property type="match status" value="1"/>
</dbReference>
<dbReference type="SUPFAM" id="SSF161111">
    <property type="entry name" value="Cation efflux protein transmembrane domain-like"/>
    <property type="match status" value="1"/>
</dbReference>
<feature type="transmembrane region" description="Helical" evidence="6">
    <location>
        <begin position="157"/>
        <end position="180"/>
    </location>
</feature>
<evidence type="ECO:0000256" key="3">
    <source>
        <dbReference type="ARBA" id="ARBA00022692"/>
    </source>
</evidence>
<gene>
    <name evidence="8" type="ORF">A3783_06340</name>
</gene>
<sequence length="306" mass="34606">MAQVKDPVIEDRLLQHSIFSSLFLSVFGIAAGFLLSSSFVLFDGLYALLSVVLSVFSLRGGRFITVKDDVHFPFGKESLEPILVFFQYLIVFLLLIYAFVAAIDTIRSGGDPVELGFVIGYLTISALIALIVYRHLKQLNRSARSILATAEVEQWRLTVIMGVGAVVGYGIAGMATWLSFENVARYVDPVMLMLIVLFLIRYPVKEMVQAMREMLGMSTSERLMIDIKQSVATIVEEYEVDDMYLRISKTGSLIFIEIDLIVAKNYRYDSILEQDLIREQIDAALEWLPQTKWLTVAFTANRKWAE</sequence>
<feature type="transmembrane region" description="Helical" evidence="6">
    <location>
        <begin position="45"/>
        <end position="61"/>
    </location>
</feature>
<evidence type="ECO:0000259" key="7">
    <source>
        <dbReference type="Pfam" id="PF01545"/>
    </source>
</evidence>
<evidence type="ECO:0000256" key="6">
    <source>
        <dbReference type="SAM" id="Phobius"/>
    </source>
</evidence>
<evidence type="ECO:0000256" key="2">
    <source>
        <dbReference type="ARBA" id="ARBA00022448"/>
    </source>
</evidence>
<dbReference type="InterPro" id="IPR050291">
    <property type="entry name" value="CDF_Transporter"/>
</dbReference>
<dbReference type="PANTHER" id="PTHR43840">
    <property type="entry name" value="MITOCHONDRIAL METAL TRANSPORTER 1-RELATED"/>
    <property type="match status" value="1"/>
</dbReference>
<reference evidence="8 9" key="1">
    <citation type="submission" date="2016-03" db="EMBL/GenBank/DDBJ databases">
        <authorList>
            <person name="Cho S.-Y."/>
            <person name="Lim S."/>
            <person name="Kim H."/>
            <person name="Soh E.H."/>
            <person name="Moon J.S."/>
        </authorList>
    </citation>
    <scope>NUCLEOTIDE SEQUENCE [LARGE SCALE GENOMIC DNA]</scope>
    <source>
        <strain evidence="8 9">KCTC 3810</strain>
    </source>
</reference>
<feature type="transmembrane region" description="Helical" evidence="6">
    <location>
        <begin position="21"/>
        <end position="39"/>
    </location>
</feature>
<feature type="transmembrane region" description="Helical" evidence="6">
    <location>
        <begin position="115"/>
        <end position="136"/>
    </location>
</feature>
<evidence type="ECO:0000256" key="4">
    <source>
        <dbReference type="ARBA" id="ARBA00022989"/>
    </source>
</evidence>
<dbReference type="EMBL" id="LVVL01000001">
    <property type="protein sequence ID" value="OAN15551.1"/>
    <property type="molecule type" value="Genomic_DNA"/>
</dbReference>